<dbReference type="InterPro" id="IPR003036">
    <property type="entry name" value="Gag_P30"/>
</dbReference>
<accession>A0A834A7A3</accession>
<dbReference type="PANTHER" id="PTHR33166">
    <property type="entry name" value="GAG_P30 DOMAIN-CONTAINING PROTEIN"/>
    <property type="match status" value="1"/>
</dbReference>
<dbReference type="Gene3D" id="4.10.60.10">
    <property type="entry name" value="Zinc finger, CCHC-type"/>
    <property type="match status" value="1"/>
</dbReference>
<dbReference type="GO" id="GO:0003676">
    <property type="term" value="F:nucleic acid binding"/>
    <property type="evidence" value="ECO:0007669"/>
    <property type="project" value="InterPro"/>
</dbReference>
<reference evidence="4 5" key="1">
    <citation type="journal article" date="2020" name="Nature">
        <title>Six reference-quality genomes reveal evolution of bat adaptations.</title>
        <authorList>
            <person name="Jebb D."/>
            <person name="Huang Z."/>
            <person name="Pippel M."/>
            <person name="Hughes G.M."/>
            <person name="Lavrichenko K."/>
            <person name="Devanna P."/>
            <person name="Winkler S."/>
            <person name="Jermiin L.S."/>
            <person name="Skirmuntt E.C."/>
            <person name="Katzourakis A."/>
            <person name="Burkitt-Gray L."/>
            <person name="Ray D.A."/>
            <person name="Sullivan K.A.M."/>
            <person name="Roscito J.G."/>
            <person name="Kirilenko B.M."/>
            <person name="Davalos L.M."/>
            <person name="Corthals A.P."/>
            <person name="Power M.L."/>
            <person name="Jones G."/>
            <person name="Ransome R.D."/>
            <person name="Dechmann D.K.N."/>
            <person name="Locatelli A.G."/>
            <person name="Puechmaille S.J."/>
            <person name="Fedrigo O."/>
            <person name="Jarvis E.D."/>
            <person name="Hiller M."/>
            <person name="Vernes S.C."/>
            <person name="Myers E.W."/>
            <person name="Teeling E.C."/>
        </authorList>
    </citation>
    <scope>NUCLEOTIDE SEQUENCE [LARGE SCALE GENOMIC DNA]</scope>
    <source>
        <strain evidence="4">Bat1K_MPI-CBG_1</strain>
    </source>
</reference>
<evidence type="ECO:0000256" key="2">
    <source>
        <dbReference type="SAM" id="MobiDB-lite"/>
    </source>
</evidence>
<evidence type="ECO:0000259" key="3">
    <source>
        <dbReference type="PROSITE" id="PS50158"/>
    </source>
</evidence>
<dbReference type="EMBL" id="JABVXQ010000005">
    <property type="protein sequence ID" value="KAF6109752.1"/>
    <property type="molecule type" value="Genomic_DNA"/>
</dbReference>
<dbReference type="Gene3D" id="1.10.150.180">
    <property type="entry name" value="Gamma-retroviral matrix domain"/>
    <property type="match status" value="1"/>
</dbReference>
<dbReference type="InterPro" id="IPR036875">
    <property type="entry name" value="Znf_CCHC_sf"/>
</dbReference>
<dbReference type="SUPFAM" id="SSF47943">
    <property type="entry name" value="Retrovirus capsid protein, N-terminal core domain"/>
    <property type="match status" value="1"/>
</dbReference>
<dbReference type="SMART" id="SM00343">
    <property type="entry name" value="ZnF_C2HC"/>
    <property type="match status" value="2"/>
</dbReference>
<feature type="domain" description="CCHC-type" evidence="3">
    <location>
        <begin position="454"/>
        <end position="469"/>
    </location>
</feature>
<dbReference type="SUPFAM" id="SSF57756">
    <property type="entry name" value="Retrovirus zinc finger-like domains"/>
    <property type="match status" value="1"/>
</dbReference>
<keyword evidence="1" id="KW-0479">Metal-binding</keyword>
<feature type="region of interest" description="Disordered" evidence="2">
    <location>
        <begin position="111"/>
        <end position="174"/>
    </location>
</feature>
<keyword evidence="1" id="KW-0862">Zinc</keyword>
<dbReference type="Gene3D" id="1.10.375.10">
    <property type="entry name" value="Human Immunodeficiency Virus Type 1 Capsid Protein"/>
    <property type="match status" value="1"/>
</dbReference>
<dbReference type="AlphaFoldDB" id="A0A834A7A3"/>
<dbReference type="Pfam" id="PF00098">
    <property type="entry name" value="zf-CCHC"/>
    <property type="match status" value="1"/>
</dbReference>
<feature type="region of interest" description="Disordered" evidence="2">
    <location>
        <begin position="430"/>
        <end position="474"/>
    </location>
</feature>
<dbReference type="PROSITE" id="PS50158">
    <property type="entry name" value="ZF_CCHC"/>
    <property type="match status" value="1"/>
</dbReference>
<dbReference type="GO" id="GO:0008270">
    <property type="term" value="F:zinc ion binding"/>
    <property type="evidence" value="ECO:0007669"/>
    <property type="project" value="UniProtKB-KW"/>
</dbReference>
<feature type="compositionally biased region" description="Polar residues" evidence="2">
    <location>
        <begin position="430"/>
        <end position="450"/>
    </location>
</feature>
<gene>
    <name evidence="4" type="ORF">HJG60_010955</name>
</gene>
<dbReference type="GO" id="GO:0019068">
    <property type="term" value="P:virion assembly"/>
    <property type="evidence" value="ECO:0007669"/>
    <property type="project" value="InterPro"/>
</dbReference>
<evidence type="ECO:0000313" key="5">
    <source>
        <dbReference type="Proteomes" id="UP000664940"/>
    </source>
</evidence>
<dbReference type="SUPFAM" id="SSF47836">
    <property type="entry name" value="Retroviral matrix proteins"/>
    <property type="match status" value="1"/>
</dbReference>
<dbReference type="InterPro" id="IPR010999">
    <property type="entry name" value="Retrovr_matrix"/>
</dbReference>
<name>A0A834A7A3_9CHIR</name>
<organism evidence="4 5">
    <name type="scientific">Phyllostomus discolor</name>
    <name type="common">pale spear-nosed bat</name>
    <dbReference type="NCBI Taxonomy" id="89673"/>
    <lineage>
        <taxon>Eukaryota</taxon>
        <taxon>Metazoa</taxon>
        <taxon>Chordata</taxon>
        <taxon>Craniata</taxon>
        <taxon>Vertebrata</taxon>
        <taxon>Euteleostomi</taxon>
        <taxon>Mammalia</taxon>
        <taxon>Eutheria</taxon>
        <taxon>Laurasiatheria</taxon>
        <taxon>Chiroptera</taxon>
        <taxon>Yangochiroptera</taxon>
        <taxon>Phyllostomidae</taxon>
        <taxon>Phyllostominae</taxon>
        <taxon>Phyllostomus</taxon>
    </lineage>
</organism>
<evidence type="ECO:0000256" key="1">
    <source>
        <dbReference type="PROSITE-ProRule" id="PRU00047"/>
    </source>
</evidence>
<dbReference type="Pfam" id="PF02093">
    <property type="entry name" value="Gag_p30"/>
    <property type="match status" value="1"/>
</dbReference>
<comment type="caution">
    <text evidence="4">The sequence shown here is derived from an EMBL/GenBank/DDBJ whole genome shotgun (WGS) entry which is preliminary data.</text>
</comment>
<feature type="region of interest" description="Disordered" evidence="2">
    <location>
        <begin position="489"/>
        <end position="511"/>
    </location>
</feature>
<proteinExistence type="predicted"/>
<dbReference type="InterPro" id="IPR001878">
    <property type="entry name" value="Znf_CCHC"/>
</dbReference>
<dbReference type="InterPro" id="IPR050462">
    <property type="entry name" value="Retroviral_Gag-Pol_poly"/>
</dbReference>
<sequence length="511" mass="57356">MGTTSSIPSKSPLGCILSNWDKFDPKNLKKKRLVFFCNTVWPQYKLGDGEIWPENGSKNYNTILQLDLFCRREGKWSEVPYVQAFMALYRDPSFCSSPTLTKPIGPSVDQLEDTLLSSPPVSQGRLREPQSSGVSAPTLEEATSPPPYAINNLKPPAEEKPSPARHTRSGASYLPTTPALLPLREVAGPEGAIRVQVPFSITDLQQCKDRLGSFSEDPSRFTSNFQTLTLAFSMSWRDLYIILTTCCSPDEKQRIWEEARKYADQLHTQNPGTNQPAAQAVPDQEPDWGYNTQAGIRSRDAMIDCLLAGMRNCIKKPVNYEKVREIFQGKEENPALFRNRLVEAFQKYTNLDPSSPEGRILIGQHFISQSAPDIRRKLQKLQMGPQTPLDQLMDTAFSVFNNRDLEERKQGKKEREKQAELLALAFSSAIGGNQPHQGSSGRPQKNQGQKDPTCYKCKRPGHWSKNCTQPPPRPCPLCKNFSSDPWHWKVDCPRSHSGKGSSPKAMATLED</sequence>
<dbReference type="InterPro" id="IPR036946">
    <property type="entry name" value="G_retro_matrix_sf"/>
</dbReference>
<keyword evidence="1" id="KW-0863">Zinc-finger</keyword>
<dbReference type="Proteomes" id="UP000664940">
    <property type="component" value="Unassembled WGS sequence"/>
</dbReference>
<dbReference type="InterPro" id="IPR008919">
    <property type="entry name" value="Retrov_capsid_N"/>
</dbReference>
<evidence type="ECO:0000313" key="4">
    <source>
        <dbReference type="EMBL" id="KAF6109752.1"/>
    </source>
</evidence>
<protein>
    <recommendedName>
        <fullName evidence="3">CCHC-type domain-containing protein</fullName>
    </recommendedName>
</protein>